<keyword evidence="3" id="KW-0472">Membrane</keyword>
<feature type="coiled-coil region" evidence="1">
    <location>
        <begin position="268"/>
        <end position="309"/>
    </location>
</feature>
<dbReference type="Proteomes" id="UP000037751">
    <property type="component" value="Unassembled WGS sequence"/>
</dbReference>
<accession>A0A0M8MMJ1</accession>
<evidence type="ECO:0000313" key="4">
    <source>
        <dbReference type="EMBL" id="KOS13127.1"/>
    </source>
</evidence>
<evidence type="ECO:0000313" key="5">
    <source>
        <dbReference type="Proteomes" id="UP000037751"/>
    </source>
</evidence>
<keyword evidence="3" id="KW-0812">Transmembrane</keyword>
<feature type="compositionally biased region" description="Basic and acidic residues" evidence="2">
    <location>
        <begin position="410"/>
        <end position="420"/>
    </location>
</feature>
<evidence type="ECO:0000256" key="1">
    <source>
        <dbReference type="SAM" id="Coils"/>
    </source>
</evidence>
<protein>
    <submittedName>
        <fullName evidence="4">Uncharacterized protein</fullName>
    </submittedName>
</protein>
<keyword evidence="3" id="KW-1133">Transmembrane helix</keyword>
<keyword evidence="1" id="KW-0175">Coiled coil</keyword>
<name>A0A0M8MMJ1_9BASI</name>
<sequence>MEAYASSCGKLLVAPGVAQQITAFAQDNAQLEIGVDEFLHMVSSLDQDMDDSVDTTASSLFDKTETSFDTTWDSIAPGSPAKTDTLAQVARSDVQSASPSPRRRRLAASLSSIKSDSDINTAAARSAVIRKLARVSDELEHLQDDHQSLLAQKGKIETDNTSLRRQVSSLTKELKSMKEHEHLLESQVLGLEQQLKQTQAECEAHKMAAKQLDVRLQQRIASHAELEASEAQQEKELEAIRAQCEAYVVQLQSMQSTCQAHTDTISQLESTITALEQVQTDAERWQSEIEASRLMHVRLEQELNELKQMTEQHGIPALSFDLAPWDDWVDLLDKADVEDDVDEASTEAQASVSTSSQAGSPSTSRSASPQTQPEPATPTRSSTLTHSEETPKPEPAVAKSLLLTANSESPTKEAGEKTELGDPSSSEGICTDLEDGHVLHTDTTTSELLPTTTDNEAVPPPFSATVASTTCPPPAVKMPVTADWQTLLSSTLKDVKVAPNAPGPTNYTWLRILGVHILLVLTGMWLGMWVYHWSLFGSPSHVYTIFMDRRWIETNMLTDTSMFDKPLEGSLSSFSSA</sequence>
<evidence type="ECO:0000256" key="2">
    <source>
        <dbReference type="SAM" id="MobiDB-lite"/>
    </source>
</evidence>
<feature type="transmembrane region" description="Helical" evidence="3">
    <location>
        <begin position="509"/>
        <end position="531"/>
    </location>
</feature>
<feature type="coiled-coil region" evidence="1">
    <location>
        <begin position="125"/>
        <end position="243"/>
    </location>
</feature>
<proteinExistence type="predicted"/>
<reference evidence="4 5" key="1">
    <citation type="submission" date="2015-07" db="EMBL/GenBank/DDBJ databases">
        <title>Draft Genome Sequence of Malassezia furfur CBS1878 and Malassezia pachydermatis CBS1879.</title>
        <authorList>
            <person name="Triana S."/>
            <person name="Ohm R."/>
            <person name="Gonzalez A."/>
            <person name="DeCock H."/>
            <person name="Restrepo S."/>
            <person name="Celis A."/>
        </authorList>
    </citation>
    <scope>NUCLEOTIDE SEQUENCE [LARGE SCALE GENOMIC DNA]</scope>
    <source>
        <strain evidence="4 5">CBS 1879</strain>
    </source>
</reference>
<dbReference type="RefSeq" id="XP_017990759.1">
    <property type="nucleotide sequence ID" value="XM_018136190.1"/>
</dbReference>
<dbReference type="GeneID" id="28728065"/>
<dbReference type="OrthoDB" id="3341412at2759"/>
<dbReference type="VEuPathDB" id="FungiDB:Malapachy_1689"/>
<feature type="region of interest" description="Disordered" evidence="2">
    <location>
        <begin position="339"/>
        <end position="431"/>
    </location>
</feature>
<feature type="compositionally biased region" description="Low complexity" evidence="2">
    <location>
        <begin position="346"/>
        <end position="373"/>
    </location>
</feature>
<dbReference type="AlphaFoldDB" id="A0A0M8MMJ1"/>
<evidence type="ECO:0000256" key="3">
    <source>
        <dbReference type="SAM" id="Phobius"/>
    </source>
</evidence>
<keyword evidence="5" id="KW-1185">Reference proteome</keyword>
<dbReference type="EMBL" id="LGAV01000007">
    <property type="protein sequence ID" value="KOS13127.1"/>
    <property type="molecule type" value="Genomic_DNA"/>
</dbReference>
<organism evidence="4 5">
    <name type="scientific">Malassezia pachydermatis</name>
    <dbReference type="NCBI Taxonomy" id="77020"/>
    <lineage>
        <taxon>Eukaryota</taxon>
        <taxon>Fungi</taxon>
        <taxon>Dikarya</taxon>
        <taxon>Basidiomycota</taxon>
        <taxon>Ustilaginomycotina</taxon>
        <taxon>Malasseziomycetes</taxon>
        <taxon>Malasseziales</taxon>
        <taxon>Malasseziaceae</taxon>
        <taxon>Malassezia</taxon>
    </lineage>
</organism>
<comment type="caution">
    <text evidence="4">The sequence shown here is derived from an EMBL/GenBank/DDBJ whole genome shotgun (WGS) entry which is preliminary data.</text>
</comment>
<dbReference type="STRING" id="77020.A0A0M8MMJ1"/>
<feature type="region of interest" description="Disordered" evidence="2">
    <location>
        <begin position="71"/>
        <end position="111"/>
    </location>
</feature>
<gene>
    <name evidence="4" type="ORF">Malapachy_1689</name>
</gene>